<dbReference type="EMBL" id="LIAM01000100">
    <property type="protein sequence ID" value="KRO35471.1"/>
    <property type="molecule type" value="Genomic_DNA"/>
</dbReference>
<dbReference type="AlphaFoldDB" id="A0A0R2PBW4"/>
<sequence>MGRTIGSAVVVGVGVATGVGEGVGDGFGVAEGDATRAGELFFTGTPFPHTSFLPDLKHVNFNPFTIEVIPAFLQTLPCLTAAIAGVVAISVPAITRAQILLAVFMPKGKGEWWSDSMTQ</sequence>
<name>A0A0R2PBW4_9ACTN</name>
<dbReference type="Proteomes" id="UP000053274">
    <property type="component" value="Unassembled WGS sequence"/>
</dbReference>
<evidence type="ECO:0000313" key="2">
    <source>
        <dbReference type="Proteomes" id="UP000053274"/>
    </source>
</evidence>
<organism evidence="1 2">
    <name type="scientific">Actinobacteria bacterium BACL15 MAG-120619-bin91</name>
    <dbReference type="NCBI Taxonomy" id="1655562"/>
    <lineage>
        <taxon>Bacteria</taxon>
        <taxon>Bacillati</taxon>
        <taxon>Actinomycetota</taxon>
        <taxon>Actinomycetes</taxon>
        <taxon>Actinomycetes incertae sedis</taxon>
        <taxon>ac1 cluster</taxon>
    </lineage>
</organism>
<protein>
    <submittedName>
        <fullName evidence="1">Uncharacterized protein</fullName>
    </submittedName>
</protein>
<gene>
    <name evidence="1" type="ORF">ABR54_06115</name>
</gene>
<proteinExistence type="predicted"/>
<accession>A0A0R2PBW4</accession>
<reference evidence="1 2" key="1">
    <citation type="submission" date="2015-10" db="EMBL/GenBank/DDBJ databases">
        <title>Metagenome-Assembled Genomes uncover a global brackish microbiome.</title>
        <authorList>
            <person name="Hugerth L.W."/>
            <person name="Larsson J."/>
            <person name="Alneberg J."/>
            <person name="Lindh M.V."/>
            <person name="Legrand C."/>
            <person name="Pinhassi J."/>
            <person name="Andersson A.F."/>
        </authorList>
    </citation>
    <scope>NUCLEOTIDE SEQUENCE [LARGE SCALE GENOMIC DNA]</scope>
    <source>
        <strain evidence="1">BACL15 MAG-120619-bin91</strain>
    </source>
</reference>
<evidence type="ECO:0000313" key="1">
    <source>
        <dbReference type="EMBL" id="KRO35471.1"/>
    </source>
</evidence>
<comment type="caution">
    <text evidence="1">The sequence shown here is derived from an EMBL/GenBank/DDBJ whole genome shotgun (WGS) entry which is preliminary data.</text>
</comment>